<evidence type="ECO:0000256" key="1">
    <source>
        <dbReference type="SAM" id="MobiDB-lite"/>
    </source>
</evidence>
<feature type="compositionally biased region" description="Basic and acidic residues" evidence="1">
    <location>
        <begin position="109"/>
        <end position="118"/>
    </location>
</feature>
<proteinExistence type="predicted"/>
<feature type="compositionally biased region" description="Basic and acidic residues" evidence="1">
    <location>
        <begin position="38"/>
        <end position="51"/>
    </location>
</feature>
<dbReference type="AlphaFoldDB" id="A0A438HL87"/>
<sequence length="191" mass="21070">MGGVTADSELRPVLVPAVNNVRPIDSRKPSAKPHRKAEKAPHVKANDEKVKLPVSLVDSSPPSPPVLDHRPLLRSDLPLNLSCSSSESSSSRASSRRSSTPIRRKHFSPKADKIEKTGGRPSVASDNCALQAKRRCAWVTPNTGMFVFVHFPLLKRIKTVQFSVDFVVVSFYLESKGKKVRLARNVEKQVN</sequence>
<gene>
    <name evidence="2" type="ORF">CK203_046607</name>
</gene>
<dbReference type="Proteomes" id="UP000288805">
    <property type="component" value="Unassembled WGS sequence"/>
</dbReference>
<evidence type="ECO:0000313" key="2">
    <source>
        <dbReference type="EMBL" id="RVW85228.1"/>
    </source>
</evidence>
<organism evidence="2 3">
    <name type="scientific">Vitis vinifera</name>
    <name type="common">Grape</name>
    <dbReference type="NCBI Taxonomy" id="29760"/>
    <lineage>
        <taxon>Eukaryota</taxon>
        <taxon>Viridiplantae</taxon>
        <taxon>Streptophyta</taxon>
        <taxon>Embryophyta</taxon>
        <taxon>Tracheophyta</taxon>
        <taxon>Spermatophyta</taxon>
        <taxon>Magnoliopsida</taxon>
        <taxon>eudicotyledons</taxon>
        <taxon>Gunneridae</taxon>
        <taxon>Pentapetalae</taxon>
        <taxon>rosids</taxon>
        <taxon>Vitales</taxon>
        <taxon>Vitaceae</taxon>
        <taxon>Viteae</taxon>
        <taxon>Vitis</taxon>
    </lineage>
</organism>
<reference evidence="2 3" key="1">
    <citation type="journal article" date="2018" name="PLoS Genet.">
        <title>Population sequencing reveals clonal diversity and ancestral inbreeding in the grapevine cultivar Chardonnay.</title>
        <authorList>
            <person name="Roach M.J."/>
            <person name="Johnson D.L."/>
            <person name="Bohlmann J."/>
            <person name="van Vuuren H.J."/>
            <person name="Jones S.J."/>
            <person name="Pretorius I.S."/>
            <person name="Schmidt S.A."/>
            <person name="Borneman A.R."/>
        </authorList>
    </citation>
    <scope>NUCLEOTIDE SEQUENCE [LARGE SCALE GENOMIC DNA]</scope>
    <source>
        <strain evidence="3">cv. Chardonnay</strain>
        <tissue evidence="2">Leaf</tissue>
    </source>
</reference>
<dbReference type="EMBL" id="QGNW01000206">
    <property type="protein sequence ID" value="RVW85228.1"/>
    <property type="molecule type" value="Genomic_DNA"/>
</dbReference>
<feature type="compositionally biased region" description="Low complexity" evidence="1">
    <location>
        <begin position="82"/>
        <end position="99"/>
    </location>
</feature>
<evidence type="ECO:0000313" key="3">
    <source>
        <dbReference type="Proteomes" id="UP000288805"/>
    </source>
</evidence>
<name>A0A438HL87_VITVI</name>
<accession>A0A438HL87</accession>
<feature type="region of interest" description="Disordered" evidence="1">
    <location>
        <begin position="1"/>
        <end position="124"/>
    </location>
</feature>
<protein>
    <submittedName>
        <fullName evidence="2">Uncharacterized protein</fullName>
    </submittedName>
</protein>
<comment type="caution">
    <text evidence="2">The sequence shown here is derived from an EMBL/GenBank/DDBJ whole genome shotgun (WGS) entry which is preliminary data.</text>
</comment>